<gene>
    <name evidence="2" type="ORF">V5799_003304</name>
</gene>
<dbReference type="AlphaFoldDB" id="A0AAQ4D9C3"/>
<proteinExistence type="predicted"/>
<sequence length="100" mass="11319">MTTEAGRIKLELLGNGYRRQYGDKEIIPRNVKDGIKPPQPNEPYTRRMVKAEDTPKPRSCIEHRDKRGKCASWTMPNIKATDDTPLRLSTMPESLSAPPA</sequence>
<dbReference type="Proteomes" id="UP001321473">
    <property type="component" value="Unassembled WGS sequence"/>
</dbReference>
<keyword evidence="3" id="KW-1185">Reference proteome</keyword>
<evidence type="ECO:0000313" key="2">
    <source>
        <dbReference type="EMBL" id="KAK8759063.1"/>
    </source>
</evidence>
<protein>
    <submittedName>
        <fullName evidence="2">Uncharacterized protein</fullName>
    </submittedName>
</protein>
<feature type="compositionally biased region" description="Basic and acidic residues" evidence="1">
    <location>
        <begin position="49"/>
        <end position="65"/>
    </location>
</feature>
<comment type="caution">
    <text evidence="2">The sequence shown here is derived from an EMBL/GenBank/DDBJ whole genome shotgun (WGS) entry which is preliminary data.</text>
</comment>
<organism evidence="2 3">
    <name type="scientific">Amblyomma americanum</name>
    <name type="common">Lone star tick</name>
    <dbReference type="NCBI Taxonomy" id="6943"/>
    <lineage>
        <taxon>Eukaryota</taxon>
        <taxon>Metazoa</taxon>
        <taxon>Ecdysozoa</taxon>
        <taxon>Arthropoda</taxon>
        <taxon>Chelicerata</taxon>
        <taxon>Arachnida</taxon>
        <taxon>Acari</taxon>
        <taxon>Parasitiformes</taxon>
        <taxon>Ixodida</taxon>
        <taxon>Ixodoidea</taxon>
        <taxon>Ixodidae</taxon>
        <taxon>Amblyomminae</taxon>
        <taxon>Amblyomma</taxon>
    </lineage>
</organism>
<accession>A0AAQ4D9C3</accession>
<feature type="region of interest" description="Disordered" evidence="1">
    <location>
        <begin position="30"/>
        <end position="100"/>
    </location>
</feature>
<evidence type="ECO:0000313" key="3">
    <source>
        <dbReference type="Proteomes" id="UP001321473"/>
    </source>
</evidence>
<evidence type="ECO:0000256" key="1">
    <source>
        <dbReference type="SAM" id="MobiDB-lite"/>
    </source>
</evidence>
<name>A0AAQ4D9C3_AMBAM</name>
<reference evidence="2 3" key="1">
    <citation type="journal article" date="2023" name="Arcadia Sci">
        <title>De novo assembly of a long-read Amblyomma americanum tick genome.</title>
        <authorList>
            <person name="Chou S."/>
            <person name="Poskanzer K.E."/>
            <person name="Rollins M."/>
            <person name="Thuy-Boun P.S."/>
        </authorList>
    </citation>
    <scope>NUCLEOTIDE SEQUENCE [LARGE SCALE GENOMIC DNA]</scope>
    <source>
        <strain evidence="2">F_SG_1</strain>
        <tissue evidence="2">Salivary glands</tissue>
    </source>
</reference>
<dbReference type="EMBL" id="JARKHS020033459">
    <property type="protein sequence ID" value="KAK8759063.1"/>
    <property type="molecule type" value="Genomic_DNA"/>
</dbReference>